<comment type="cofactor">
    <cofactor evidence="1 8">
        <name>FMN</name>
        <dbReference type="ChEBI" id="CHEBI:58210"/>
    </cofactor>
</comment>
<dbReference type="Proteomes" id="UP001202961">
    <property type="component" value="Unassembled WGS sequence"/>
</dbReference>
<keyword evidence="7 8" id="KW-0520">NAD</keyword>
<name>A0ABT0U270_9BACT</name>
<dbReference type="SUPFAM" id="SSF55469">
    <property type="entry name" value="FMN-dependent nitroreductase-like"/>
    <property type="match status" value="1"/>
</dbReference>
<comment type="caution">
    <text evidence="10">The sequence shown here is derived from an EMBL/GenBank/DDBJ whole genome shotgun (WGS) entry which is preliminary data.</text>
</comment>
<organism evidence="10 11">
    <name type="scientific">Aporhodopirellula aestuarii</name>
    <dbReference type="NCBI Taxonomy" id="2950107"/>
    <lineage>
        <taxon>Bacteria</taxon>
        <taxon>Pseudomonadati</taxon>
        <taxon>Planctomycetota</taxon>
        <taxon>Planctomycetia</taxon>
        <taxon>Pirellulales</taxon>
        <taxon>Pirellulaceae</taxon>
        <taxon>Aporhodopirellula</taxon>
    </lineage>
</organism>
<evidence type="ECO:0000256" key="5">
    <source>
        <dbReference type="ARBA" id="ARBA00022857"/>
    </source>
</evidence>
<evidence type="ECO:0000256" key="8">
    <source>
        <dbReference type="PIRNR" id="PIRNR000232"/>
    </source>
</evidence>
<evidence type="ECO:0000259" key="9">
    <source>
        <dbReference type="Pfam" id="PF00881"/>
    </source>
</evidence>
<dbReference type="PIRSF" id="PIRSF000232">
    <property type="entry name" value="YdjA"/>
    <property type="match status" value="1"/>
</dbReference>
<dbReference type="Pfam" id="PF00881">
    <property type="entry name" value="Nitroreductase"/>
    <property type="match status" value="1"/>
</dbReference>
<proteinExistence type="inferred from homology"/>
<keyword evidence="6 8" id="KW-0560">Oxidoreductase</keyword>
<dbReference type="InterPro" id="IPR052530">
    <property type="entry name" value="NAD(P)H_nitroreductase"/>
</dbReference>
<evidence type="ECO:0000313" key="10">
    <source>
        <dbReference type="EMBL" id="MCM2371002.1"/>
    </source>
</evidence>
<keyword evidence="4 8" id="KW-0288">FMN</keyword>
<sequence length="191" mass="21588">MLSASQLIRNRRTIKPKLYSDRPVDDAIVWELLENANWAPTHGMTEPWRFTVYTGDARIQLAEFMSETYQKLTTAETFKQIKLDGIRESVMGAPVAIAIGMKRQPSEKIALLDELLAVGCAVQNMHLTAAAHGLGGFWSTNLVTVSAEMRDYIDLEERDQALGIFYIGYPDGDWPDSSRGPIQEKVRWLRD</sequence>
<dbReference type="PANTHER" id="PTHR43821">
    <property type="entry name" value="NAD(P)H NITROREDUCTASE YDJA-RELATED"/>
    <property type="match status" value="1"/>
</dbReference>
<evidence type="ECO:0000256" key="4">
    <source>
        <dbReference type="ARBA" id="ARBA00022643"/>
    </source>
</evidence>
<evidence type="ECO:0000256" key="2">
    <source>
        <dbReference type="ARBA" id="ARBA00007118"/>
    </source>
</evidence>
<evidence type="ECO:0000256" key="7">
    <source>
        <dbReference type="ARBA" id="ARBA00023027"/>
    </source>
</evidence>
<keyword evidence="3 8" id="KW-0285">Flavoprotein</keyword>
<evidence type="ECO:0000256" key="6">
    <source>
        <dbReference type="ARBA" id="ARBA00023002"/>
    </source>
</evidence>
<dbReference type="EMBL" id="JAMQBK010000028">
    <property type="protein sequence ID" value="MCM2371002.1"/>
    <property type="molecule type" value="Genomic_DNA"/>
</dbReference>
<keyword evidence="11" id="KW-1185">Reference proteome</keyword>
<evidence type="ECO:0000256" key="3">
    <source>
        <dbReference type="ARBA" id="ARBA00022630"/>
    </source>
</evidence>
<evidence type="ECO:0000313" key="11">
    <source>
        <dbReference type="Proteomes" id="UP001202961"/>
    </source>
</evidence>
<feature type="domain" description="Nitroreductase" evidence="9">
    <location>
        <begin position="8"/>
        <end position="169"/>
    </location>
</feature>
<dbReference type="EC" id="1.-.-.-" evidence="8"/>
<reference evidence="10 11" key="1">
    <citation type="journal article" date="2022" name="Syst. Appl. Microbiol.">
        <title>Rhodopirellula aestuarii sp. nov., a novel member of the genus Rhodopirellula isolated from brackish sediments collected in the Tagus River estuary, Portugal.</title>
        <authorList>
            <person name="Vitorino I.R."/>
            <person name="Klimek D."/>
            <person name="Calusinska M."/>
            <person name="Lobo-da-Cunha A."/>
            <person name="Vasconcelos V."/>
            <person name="Lage O.M."/>
        </authorList>
    </citation>
    <scope>NUCLEOTIDE SEQUENCE [LARGE SCALE GENOMIC DNA]</scope>
    <source>
        <strain evidence="10 11">ICT_H3.1</strain>
    </source>
</reference>
<dbReference type="RefSeq" id="WP_250928646.1">
    <property type="nucleotide sequence ID" value="NZ_JAMQBK010000028.1"/>
</dbReference>
<evidence type="ECO:0000256" key="1">
    <source>
        <dbReference type="ARBA" id="ARBA00001917"/>
    </source>
</evidence>
<comment type="similarity">
    <text evidence="2 8">Belongs to the nitroreductase family.</text>
</comment>
<dbReference type="InterPro" id="IPR000415">
    <property type="entry name" value="Nitroreductase-like"/>
</dbReference>
<dbReference type="Gene3D" id="3.40.109.10">
    <property type="entry name" value="NADH Oxidase"/>
    <property type="match status" value="1"/>
</dbReference>
<gene>
    <name evidence="10" type="ORF">NB063_10315</name>
</gene>
<dbReference type="CDD" id="cd02135">
    <property type="entry name" value="YdjA-like"/>
    <property type="match status" value="1"/>
</dbReference>
<dbReference type="PANTHER" id="PTHR43821:SF1">
    <property type="entry name" value="NAD(P)H NITROREDUCTASE YDJA-RELATED"/>
    <property type="match status" value="1"/>
</dbReference>
<accession>A0ABT0U270</accession>
<keyword evidence="5 8" id="KW-0521">NADP</keyword>
<dbReference type="InterPro" id="IPR029479">
    <property type="entry name" value="Nitroreductase"/>
</dbReference>
<protein>
    <recommendedName>
        <fullName evidence="8">Putative NAD(P)H nitroreductase</fullName>
        <ecNumber evidence="8">1.-.-.-</ecNumber>
    </recommendedName>
</protein>
<dbReference type="InterPro" id="IPR026021">
    <property type="entry name" value="YdjA-like"/>
</dbReference>